<dbReference type="AlphaFoldDB" id="D3BT19"/>
<keyword evidence="2" id="KW-1185">Reference proteome</keyword>
<proteinExistence type="predicted"/>
<sequence>MQFIYYLLPKLKQEALNTSPIVWTDNVQLIWIFKIVLVLHYLKATQLELSY</sequence>
<dbReference type="Proteomes" id="UP000001396">
    <property type="component" value="Unassembled WGS sequence"/>
</dbReference>
<reference evidence="1 2" key="1">
    <citation type="journal article" date="2011" name="Genome Res.">
        <title>Phylogeny-wide analysis of social amoeba genomes highlights ancient origins for complex intercellular communication.</title>
        <authorList>
            <person name="Heidel A.J."/>
            <person name="Lawal H.M."/>
            <person name="Felder M."/>
            <person name="Schilde C."/>
            <person name="Helps N.R."/>
            <person name="Tunggal B."/>
            <person name="Rivero F."/>
            <person name="John U."/>
            <person name="Schleicher M."/>
            <person name="Eichinger L."/>
            <person name="Platzer M."/>
            <person name="Noegel A.A."/>
            <person name="Schaap P."/>
            <person name="Gloeckner G."/>
        </authorList>
    </citation>
    <scope>NUCLEOTIDE SEQUENCE [LARGE SCALE GENOMIC DNA]</scope>
    <source>
        <strain evidence="2">ATCC 26659 / Pp 5 / PN500</strain>
    </source>
</reference>
<accession>D3BT19</accession>
<dbReference type="EMBL" id="ADBJ01000054">
    <property type="protein sequence ID" value="EFA75634.1"/>
    <property type="molecule type" value="Genomic_DNA"/>
</dbReference>
<dbReference type="RefSeq" id="XP_020427768.1">
    <property type="nucleotide sequence ID" value="XM_020581898.1"/>
</dbReference>
<gene>
    <name evidence="1" type="ORF">PPL_11140</name>
</gene>
<dbReference type="GeneID" id="31366609"/>
<comment type="caution">
    <text evidence="1">The sequence shown here is derived from an EMBL/GenBank/DDBJ whole genome shotgun (WGS) entry which is preliminary data.</text>
</comment>
<name>D3BT19_HETP5</name>
<evidence type="ECO:0000313" key="2">
    <source>
        <dbReference type="Proteomes" id="UP000001396"/>
    </source>
</evidence>
<dbReference type="InParanoid" id="D3BT19"/>
<protein>
    <submittedName>
        <fullName evidence="1">Uncharacterized protein</fullName>
    </submittedName>
</protein>
<organism evidence="1 2">
    <name type="scientific">Heterostelium pallidum (strain ATCC 26659 / Pp 5 / PN500)</name>
    <name type="common">Cellular slime mold</name>
    <name type="synonym">Polysphondylium pallidum</name>
    <dbReference type="NCBI Taxonomy" id="670386"/>
    <lineage>
        <taxon>Eukaryota</taxon>
        <taxon>Amoebozoa</taxon>
        <taxon>Evosea</taxon>
        <taxon>Eumycetozoa</taxon>
        <taxon>Dictyostelia</taxon>
        <taxon>Acytosteliales</taxon>
        <taxon>Acytosteliaceae</taxon>
        <taxon>Heterostelium</taxon>
    </lineage>
</organism>
<evidence type="ECO:0000313" key="1">
    <source>
        <dbReference type="EMBL" id="EFA75634.1"/>
    </source>
</evidence>